<dbReference type="InterPro" id="IPR039422">
    <property type="entry name" value="MarR/SlyA-like"/>
</dbReference>
<dbReference type="EMBL" id="BMKA01000002">
    <property type="protein sequence ID" value="GGA12845.1"/>
    <property type="molecule type" value="Genomic_DNA"/>
</dbReference>
<proteinExistence type="predicted"/>
<dbReference type="GO" id="GO:0006950">
    <property type="term" value="P:response to stress"/>
    <property type="evidence" value="ECO:0007669"/>
    <property type="project" value="TreeGrafter"/>
</dbReference>
<reference evidence="2" key="2">
    <citation type="submission" date="2020-09" db="EMBL/GenBank/DDBJ databases">
        <authorList>
            <person name="Sun Q."/>
            <person name="Zhou Y."/>
        </authorList>
    </citation>
    <scope>NUCLEOTIDE SEQUENCE</scope>
    <source>
        <strain evidence="2">CGMCC 1.15880</strain>
    </source>
</reference>
<evidence type="ECO:0000313" key="3">
    <source>
        <dbReference type="Proteomes" id="UP000628017"/>
    </source>
</evidence>
<comment type="caution">
    <text evidence="2">The sequence shown here is derived from an EMBL/GenBank/DDBJ whole genome shotgun (WGS) entry which is preliminary data.</text>
</comment>
<dbReference type="GO" id="GO:0003700">
    <property type="term" value="F:DNA-binding transcription factor activity"/>
    <property type="evidence" value="ECO:0007669"/>
    <property type="project" value="InterPro"/>
</dbReference>
<dbReference type="Gene3D" id="1.10.10.10">
    <property type="entry name" value="Winged helix-like DNA-binding domain superfamily/Winged helix DNA-binding domain"/>
    <property type="match status" value="1"/>
</dbReference>
<feature type="domain" description="HTH marR-type" evidence="1">
    <location>
        <begin position="1"/>
        <end position="136"/>
    </location>
</feature>
<dbReference type="PANTHER" id="PTHR33164">
    <property type="entry name" value="TRANSCRIPTIONAL REGULATOR, MARR FAMILY"/>
    <property type="match status" value="1"/>
</dbReference>
<dbReference type="SUPFAM" id="SSF46785">
    <property type="entry name" value="Winged helix' DNA-binding domain"/>
    <property type="match status" value="1"/>
</dbReference>
<name>A0A916QWI5_9RHOB</name>
<organism evidence="2 3">
    <name type="scientific">Neptunicoccus cionae</name>
    <dbReference type="NCBI Taxonomy" id="2035344"/>
    <lineage>
        <taxon>Bacteria</taxon>
        <taxon>Pseudomonadati</taxon>
        <taxon>Pseudomonadota</taxon>
        <taxon>Alphaproteobacteria</taxon>
        <taxon>Rhodobacterales</taxon>
        <taxon>Paracoccaceae</taxon>
        <taxon>Neptunicoccus</taxon>
    </lineage>
</organism>
<protein>
    <submittedName>
        <fullName evidence="2">Transcriptional regulator</fullName>
    </submittedName>
</protein>
<dbReference type="InterPro" id="IPR000835">
    <property type="entry name" value="HTH_MarR-typ"/>
</dbReference>
<dbReference type="AlphaFoldDB" id="A0A916QWI5"/>
<reference evidence="2" key="1">
    <citation type="journal article" date="2014" name="Int. J. Syst. Evol. Microbiol.">
        <title>Complete genome sequence of Corynebacterium casei LMG S-19264T (=DSM 44701T), isolated from a smear-ripened cheese.</title>
        <authorList>
            <consortium name="US DOE Joint Genome Institute (JGI-PGF)"/>
            <person name="Walter F."/>
            <person name="Albersmeier A."/>
            <person name="Kalinowski J."/>
            <person name="Ruckert C."/>
        </authorList>
    </citation>
    <scope>NUCLEOTIDE SEQUENCE</scope>
    <source>
        <strain evidence="2">CGMCC 1.15880</strain>
    </source>
</reference>
<dbReference type="PROSITE" id="PS50995">
    <property type="entry name" value="HTH_MARR_2"/>
    <property type="match status" value="1"/>
</dbReference>
<sequence>MVYRLDEQIGYILRLANQRHGLIFNKHSELGLTPTQFAALVRIGEMGACSQNLLGRRTAMDVATIKGVVTRLKAKGFIQLSPDPGDKRRTVVSLSVQGQGVIDQLHAFGEKVTEETLSPLSETERKVFLDMLKRLT</sequence>
<keyword evidence="3" id="KW-1185">Reference proteome</keyword>
<evidence type="ECO:0000313" key="2">
    <source>
        <dbReference type="EMBL" id="GGA12845.1"/>
    </source>
</evidence>
<accession>A0A916QWI5</accession>
<dbReference type="SMART" id="SM00347">
    <property type="entry name" value="HTH_MARR"/>
    <property type="match status" value="1"/>
</dbReference>
<dbReference type="RefSeq" id="WP_188671784.1">
    <property type="nucleotide sequence ID" value="NZ_BMKA01000002.1"/>
</dbReference>
<gene>
    <name evidence="2" type="ORF">GCM10011498_10950</name>
</gene>
<dbReference type="InterPro" id="IPR036388">
    <property type="entry name" value="WH-like_DNA-bd_sf"/>
</dbReference>
<dbReference type="PANTHER" id="PTHR33164:SF95">
    <property type="entry name" value="TRANSCRIPTIONAL REGULATOR"/>
    <property type="match status" value="1"/>
</dbReference>
<evidence type="ECO:0000259" key="1">
    <source>
        <dbReference type="PROSITE" id="PS50995"/>
    </source>
</evidence>
<dbReference type="InterPro" id="IPR036390">
    <property type="entry name" value="WH_DNA-bd_sf"/>
</dbReference>
<dbReference type="Proteomes" id="UP000628017">
    <property type="component" value="Unassembled WGS sequence"/>
</dbReference>
<dbReference type="Pfam" id="PF01047">
    <property type="entry name" value="MarR"/>
    <property type="match status" value="1"/>
</dbReference>